<evidence type="ECO:0000259" key="1">
    <source>
        <dbReference type="Pfam" id="PF20665"/>
    </source>
</evidence>
<evidence type="ECO:0000259" key="2">
    <source>
        <dbReference type="Pfam" id="PF20666"/>
    </source>
</evidence>
<dbReference type="GO" id="GO:0005737">
    <property type="term" value="C:cytoplasm"/>
    <property type="evidence" value="ECO:0007669"/>
    <property type="project" value="GOC"/>
</dbReference>
<protein>
    <submittedName>
        <fullName evidence="3">Uncharacterized protein</fullName>
    </submittedName>
</protein>
<dbReference type="InterPro" id="IPR048343">
    <property type="entry name" value="ZW10_C"/>
</dbReference>
<organism evidence="3 4">
    <name type="scientific">Gossypium aridum</name>
    <name type="common">American cotton</name>
    <name type="synonym">Erioxylum aridum</name>
    <dbReference type="NCBI Taxonomy" id="34290"/>
    <lineage>
        <taxon>Eukaryota</taxon>
        <taxon>Viridiplantae</taxon>
        <taxon>Streptophyta</taxon>
        <taxon>Embryophyta</taxon>
        <taxon>Tracheophyta</taxon>
        <taxon>Spermatophyta</taxon>
        <taxon>Magnoliopsida</taxon>
        <taxon>eudicotyledons</taxon>
        <taxon>Gunneridae</taxon>
        <taxon>Pentapetalae</taxon>
        <taxon>rosids</taxon>
        <taxon>malvids</taxon>
        <taxon>Malvales</taxon>
        <taxon>Malvaceae</taxon>
        <taxon>Malvoideae</taxon>
        <taxon>Gossypium</taxon>
    </lineage>
</organism>
<gene>
    <name evidence="3" type="ORF">Goari_016656</name>
</gene>
<dbReference type="GO" id="GO:1990423">
    <property type="term" value="C:RZZ complex"/>
    <property type="evidence" value="ECO:0007669"/>
    <property type="project" value="TreeGrafter"/>
</dbReference>
<evidence type="ECO:0000313" key="4">
    <source>
        <dbReference type="Proteomes" id="UP000593577"/>
    </source>
</evidence>
<keyword evidence="4" id="KW-1185">Reference proteome</keyword>
<comment type="caution">
    <text evidence="3">The sequence shown here is derived from an EMBL/GenBank/DDBJ whole genome shotgun (WGS) entry which is preliminary data.</text>
</comment>
<accession>A0A7J8WJ57</accession>
<dbReference type="InterPro" id="IPR048344">
    <property type="entry name" value="Zw10_middle"/>
</dbReference>
<feature type="domain" description="Centromere/kinetochore protein zw10 middle" evidence="1">
    <location>
        <begin position="2"/>
        <end position="41"/>
    </location>
</feature>
<dbReference type="GO" id="GO:0006888">
    <property type="term" value="P:endoplasmic reticulum to Golgi vesicle-mediated transport"/>
    <property type="evidence" value="ECO:0007669"/>
    <property type="project" value="TreeGrafter"/>
</dbReference>
<reference evidence="3 4" key="1">
    <citation type="journal article" date="2019" name="Genome Biol. Evol.">
        <title>Insights into the evolution of the New World diploid cottons (Gossypium, subgenus Houzingenia) based on genome sequencing.</title>
        <authorList>
            <person name="Grover C.E."/>
            <person name="Arick M.A. 2nd"/>
            <person name="Thrash A."/>
            <person name="Conover J.L."/>
            <person name="Sanders W.S."/>
            <person name="Peterson D.G."/>
            <person name="Frelichowski J.E."/>
            <person name="Scheffler J.A."/>
            <person name="Scheffler B.E."/>
            <person name="Wendel J.F."/>
        </authorList>
    </citation>
    <scope>NUCLEOTIDE SEQUENCE [LARGE SCALE GENOMIC DNA]</scope>
    <source>
        <strain evidence="3">185</strain>
        <tissue evidence="3">Leaf</tissue>
    </source>
</reference>
<feature type="domain" description="Centromere/kinetochore protein zw10 C-terminal" evidence="2">
    <location>
        <begin position="77"/>
        <end position="131"/>
    </location>
</feature>
<dbReference type="AlphaFoldDB" id="A0A7J8WJ57"/>
<feature type="non-terminal residue" evidence="3">
    <location>
        <position position="131"/>
    </location>
</feature>
<dbReference type="GO" id="GO:0007094">
    <property type="term" value="P:mitotic spindle assembly checkpoint signaling"/>
    <property type="evidence" value="ECO:0007669"/>
    <property type="project" value="TreeGrafter"/>
</dbReference>
<dbReference type="PANTHER" id="PTHR12205:SF0">
    <property type="entry name" value="CENTROMERE_KINETOCHORE PROTEIN ZW10 HOMOLOG"/>
    <property type="match status" value="1"/>
</dbReference>
<dbReference type="Pfam" id="PF20665">
    <property type="entry name" value="Zw10_middle"/>
    <property type="match status" value="1"/>
</dbReference>
<name>A0A7J8WJ57_GOSAI</name>
<dbReference type="Proteomes" id="UP000593577">
    <property type="component" value="Unassembled WGS sequence"/>
</dbReference>
<sequence>MMFLSASDGKDYRLSSFSENVEVHFAFRKKTEVLGKARNLLLQCDFSVPQDYTSKDPLLKNDGMAINSSNQVVDLIFSSERCVVSKAASQLMELVHQTLQDVCLSSARVALEFYHAVRDAILLYEAVIPVK</sequence>
<dbReference type="Pfam" id="PF20666">
    <property type="entry name" value="ZW10_C"/>
    <property type="match status" value="1"/>
</dbReference>
<dbReference type="EMBL" id="JABFAA010000001">
    <property type="protein sequence ID" value="MBA0675095.1"/>
    <property type="molecule type" value="Genomic_DNA"/>
</dbReference>
<dbReference type="PANTHER" id="PTHR12205">
    <property type="entry name" value="CENTROMERE/KINETOCHORE PROTEIN ZW10"/>
    <property type="match status" value="1"/>
</dbReference>
<evidence type="ECO:0000313" key="3">
    <source>
        <dbReference type="EMBL" id="MBA0675095.1"/>
    </source>
</evidence>
<proteinExistence type="predicted"/>